<protein>
    <recommendedName>
        <fullName evidence="4">Secreted protein</fullName>
    </recommendedName>
</protein>
<dbReference type="EMBL" id="AMZH03010233">
    <property type="protein sequence ID" value="RRT55135.1"/>
    <property type="molecule type" value="Genomic_DNA"/>
</dbReference>
<name>A0A426YTV4_ENSVE</name>
<sequence>MRRSDRPTTQRSWDAAVFLLSSCCGGCVGGRMRATITKRATTPRKRLACFWCELSENLLRIEAWSKASSSLMAVRRKDLAFLLGRIPVAF</sequence>
<gene>
    <name evidence="2" type="ORF">B296_00048662</name>
</gene>
<accession>A0A426YTV4</accession>
<feature type="chain" id="PRO_5019430396" description="Secreted protein" evidence="1">
    <location>
        <begin position="30"/>
        <end position="90"/>
    </location>
</feature>
<evidence type="ECO:0000313" key="3">
    <source>
        <dbReference type="Proteomes" id="UP000287651"/>
    </source>
</evidence>
<evidence type="ECO:0008006" key="4">
    <source>
        <dbReference type="Google" id="ProtNLM"/>
    </source>
</evidence>
<comment type="caution">
    <text evidence="2">The sequence shown here is derived from an EMBL/GenBank/DDBJ whole genome shotgun (WGS) entry which is preliminary data.</text>
</comment>
<keyword evidence="1" id="KW-0732">Signal</keyword>
<dbReference type="AlphaFoldDB" id="A0A426YTV4"/>
<reference evidence="2 3" key="1">
    <citation type="journal article" date="2014" name="Agronomy (Basel)">
        <title>A Draft Genome Sequence for Ensete ventricosum, the Drought-Tolerant Tree Against Hunger.</title>
        <authorList>
            <person name="Harrison J."/>
            <person name="Moore K.A."/>
            <person name="Paszkiewicz K."/>
            <person name="Jones T."/>
            <person name="Grant M."/>
            <person name="Ambacheew D."/>
            <person name="Muzemil S."/>
            <person name="Studholme D.J."/>
        </authorList>
    </citation>
    <scope>NUCLEOTIDE SEQUENCE [LARGE SCALE GENOMIC DNA]</scope>
</reference>
<organism evidence="2 3">
    <name type="scientific">Ensete ventricosum</name>
    <name type="common">Abyssinian banana</name>
    <name type="synonym">Musa ensete</name>
    <dbReference type="NCBI Taxonomy" id="4639"/>
    <lineage>
        <taxon>Eukaryota</taxon>
        <taxon>Viridiplantae</taxon>
        <taxon>Streptophyta</taxon>
        <taxon>Embryophyta</taxon>
        <taxon>Tracheophyta</taxon>
        <taxon>Spermatophyta</taxon>
        <taxon>Magnoliopsida</taxon>
        <taxon>Liliopsida</taxon>
        <taxon>Zingiberales</taxon>
        <taxon>Musaceae</taxon>
        <taxon>Ensete</taxon>
    </lineage>
</organism>
<dbReference type="Proteomes" id="UP000287651">
    <property type="component" value="Unassembled WGS sequence"/>
</dbReference>
<evidence type="ECO:0000313" key="2">
    <source>
        <dbReference type="EMBL" id="RRT55135.1"/>
    </source>
</evidence>
<proteinExistence type="predicted"/>
<feature type="signal peptide" evidence="1">
    <location>
        <begin position="1"/>
        <end position="29"/>
    </location>
</feature>
<evidence type="ECO:0000256" key="1">
    <source>
        <dbReference type="SAM" id="SignalP"/>
    </source>
</evidence>